<feature type="region of interest" description="Disordered" evidence="2">
    <location>
        <begin position="112"/>
        <end position="136"/>
    </location>
</feature>
<proteinExistence type="predicted"/>
<dbReference type="PANTHER" id="PTHR38644">
    <property type="entry name" value="EXPRESSED PROTEIN"/>
    <property type="match status" value="1"/>
</dbReference>
<organism evidence="3 4">
    <name type="scientific">Roridomyces roridus</name>
    <dbReference type="NCBI Taxonomy" id="1738132"/>
    <lineage>
        <taxon>Eukaryota</taxon>
        <taxon>Fungi</taxon>
        <taxon>Dikarya</taxon>
        <taxon>Basidiomycota</taxon>
        <taxon>Agaricomycotina</taxon>
        <taxon>Agaricomycetes</taxon>
        <taxon>Agaricomycetidae</taxon>
        <taxon>Agaricales</taxon>
        <taxon>Marasmiineae</taxon>
        <taxon>Mycenaceae</taxon>
        <taxon>Roridomyces</taxon>
    </lineage>
</organism>
<evidence type="ECO:0000256" key="2">
    <source>
        <dbReference type="SAM" id="MobiDB-lite"/>
    </source>
</evidence>
<dbReference type="EMBL" id="JARKIF010000008">
    <property type="protein sequence ID" value="KAJ7632682.1"/>
    <property type="molecule type" value="Genomic_DNA"/>
</dbReference>
<keyword evidence="1" id="KW-0175">Coiled coil</keyword>
<sequence length="601" mass="66137">MSSLPRPRCPQLRRRFSALPKLKPSPPNPTLKLLESTAALVPQVFARDSPWNGLLSSLVADLQSHPRPVRLVVCGTHSSGARDLVTALLDEPFASSQQARSLRERRATPCTNPVGVLLSHPDASDGQNRYGNPADTSENALRMPLAYLDQFPVPLEIVETTDPALLQTADVPLWVSHLEDLPALTITRPDALVAINIDPTVSQPRASTSRSTVPPAQYLYVSPSQALGALKVLTESPGSPEAVQRYQSAFVASRLPILAQALDGILTSLENIDKVRNRTALAQIRSALAACHAEIQRSRAELDSVAAGVSELNTRVEEERAKVNRDVFGSPENHAVDHALKDATDMLKFKLDAMRWRRMMWSVDEITTYLTTTMNRIWCVGLEKQLTYHAGRLFVLQRDFTERAFALLAPSNAGSLQSPVLLNKMRQLVASPTFSVTPATLIDPLNARGKQILEFPTTRLHVAGQRALFQIGGCSVAGMAISWAGWVGDLVDASNVWGIATLEPSTAMPTGVLVMLLGVHWSVRTWNRARKQWWDDLLRVSGGLKHDITEVLDKTMENQVLVVARTGCTDLSKRLVERKSELERLQEEVDALTTATEKLQK</sequence>
<keyword evidence="4" id="KW-1185">Reference proteome</keyword>
<reference evidence="3" key="1">
    <citation type="submission" date="2023-03" db="EMBL/GenBank/DDBJ databases">
        <title>Massive genome expansion in bonnet fungi (Mycena s.s.) driven by repeated elements and novel gene families across ecological guilds.</title>
        <authorList>
            <consortium name="Lawrence Berkeley National Laboratory"/>
            <person name="Harder C.B."/>
            <person name="Miyauchi S."/>
            <person name="Viragh M."/>
            <person name="Kuo A."/>
            <person name="Thoen E."/>
            <person name="Andreopoulos B."/>
            <person name="Lu D."/>
            <person name="Skrede I."/>
            <person name="Drula E."/>
            <person name="Henrissat B."/>
            <person name="Morin E."/>
            <person name="Kohler A."/>
            <person name="Barry K."/>
            <person name="LaButti K."/>
            <person name="Morin E."/>
            <person name="Salamov A."/>
            <person name="Lipzen A."/>
            <person name="Mereny Z."/>
            <person name="Hegedus B."/>
            <person name="Baldrian P."/>
            <person name="Stursova M."/>
            <person name="Weitz H."/>
            <person name="Taylor A."/>
            <person name="Grigoriev I.V."/>
            <person name="Nagy L.G."/>
            <person name="Martin F."/>
            <person name="Kauserud H."/>
        </authorList>
    </citation>
    <scope>NUCLEOTIDE SEQUENCE</scope>
    <source>
        <strain evidence="3">9284</strain>
    </source>
</reference>
<dbReference type="Proteomes" id="UP001221142">
    <property type="component" value="Unassembled WGS sequence"/>
</dbReference>
<accession>A0AAD7BX05</accession>
<comment type="caution">
    <text evidence="3">The sequence shown here is derived from an EMBL/GenBank/DDBJ whole genome shotgun (WGS) entry which is preliminary data.</text>
</comment>
<gene>
    <name evidence="3" type="ORF">FB45DRAFT_1057722</name>
</gene>
<dbReference type="PANTHER" id="PTHR38644:SF1">
    <property type="entry name" value="EXPRESSED PROTEIN"/>
    <property type="match status" value="1"/>
</dbReference>
<evidence type="ECO:0000313" key="3">
    <source>
        <dbReference type="EMBL" id="KAJ7632682.1"/>
    </source>
</evidence>
<evidence type="ECO:0000256" key="1">
    <source>
        <dbReference type="SAM" id="Coils"/>
    </source>
</evidence>
<dbReference type="AlphaFoldDB" id="A0AAD7BX05"/>
<feature type="coiled-coil region" evidence="1">
    <location>
        <begin position="568"/>
        <end position="595"/>
    </location>
</feature>
<feature type="compositionally biased region" description="Polar residues" evidence="2">
    <location>
        <begin position="125"/>
        <end position="136"/>
    </location>
</feature>
<name>A0AAD7BX05_9AGAR</name>
<evidence type="ECO:0000313" key="4">
    <source>
        <dbReference type="Proteomes" id="UP001221142"/>
    </source>
</evidence>
<protein>
    <submittedName>
        <fullName evidence="3">Uncharacterized protein</fullName>
    </submittedName>
</protein>